<dbReference type="EMBL" id="POUD01000102">
    <property type="protein sequence ID" value="PZG15593.1"/>
    <property type="molecule type" value="Genomic_DNA"/>
</dbReference>
<evidence type="ECO:0000313" key="3">
    <source>
        <dbReference type="Proteomes" id="UP000249304"/>
    </source>
</evidence>
<dbReference type="InterPro" id="IPR013381">
    <property type="entry name" value="CRISPR-assoc_prot_Cse1"/>
</dbReference>
<sequence length="567" mass="62295">MPSESRATSFDLTRQPWLPVQRCEGSEGELSLHEVFAQADDLRRLVGDVPTQEFALLRLLLAILHDAIEGPADIDDWQELWHDGLPVERITDYLDQHRERFDLLHPEEPFYQIAGLHTAKGEVNALDRIVADVPNGLPFFTMRGRGVNRLTFAEAARWLVHAHAFDTSGIKTGVVGDPRVKGGRAYPQGVAWAGNLGGVFAEGETLGQTLLLNLVAFDSDNLRVNPDRDRPAWRRPQAAPGETDQLELSRRPDGVGDLYTWQSRRVRLFHDGEAVTGVILTYGDPLASHNKHQREPMTAWRRSPAQEKKLGKATVYLPREHDASRSSWRGLGALVAGRVAGAQQRGEDASIVRPRILDWVARLTVESDLPADYLIKARLIGARYGTQQSVIDEIIDDGVTMPVVLLHTQDQRLGQAAIDAVSDAESAVTVLGDLAGDLAKAGGDDPEAPKGIARHQGFAALDGAFREWLASISPGADSRERRAAWQRQAYEIVSRLGNELLRAAGDSAWEGRIAKAANGQSLWLTASYADLLFRMRLRQVLSLAVPAEREPHPPGADEPSPPVEAAS</sequence>
<keyword evidence="3" id="KW-1185">Reference proteome</keyword>
<comment type="caution">
    <text evidence="2">The sequence shown here is derived from an EMBL/GenBank/DDBJ whole genome shotgun (WGS) entry which is preliminary data.</text>
</comment>
<dbReference type="CDD" id="cd09729">
    <property type="entry name" value="Cse1_I-E"/>
    <property type="match status" value="1"/>
</dbReference>
<organism evidence="2 3">
    <name type="scientific">Nonomuraea aridisoli</name>
    <dbReference type="NCBI Taxonomy" id="2070368"/>
    <lineage>
        <taxon>Bacteria</taxon>
        <taxon>Bacillati</taxon>
        <taxon>Actinomycetota</taxon>
        <taxon>Actinomycetes</taxon>
        <taxon>Streptosporangiales</taxon>
        <taxon>Streptosporangiaceae</taxon>
        <taxon>Nonomuraea</taxon>
    </lineage>
</organism>
<feature type="region of interest" description="Disordered" evidence="1">
    <location>
        <begin position="546"/>
        <end position="567"/>
    </location>
</feature>
<protein>
    <submittedName>
        <fullName evidence="2">Type I-E CRISPR-associated protein Cse1/CasA</fullName>
    </submittedName>
</protein>
<name>A0A2W2DYS4_9ACTN</name>
<proteinExistence type="predicted"/>
<dbReference type="OrthoDB" id="3187690at2"/>
<evidence type="ECO:0000256" key="1">
    <source>
        <dbReference type="SAM" id="MobiDB-lite"/>
    </source>
</evidence>
<feature type="compositionally biased region" description="Pro residues" evidence="1">
    <location>
        <begin position="553"/>
        <end position="567"/>
    </location>
</feature>
<dbReference type="NCBIfam" id="TIGR02547">
    <property type="entry name" value="casA_cse1"/>
    <property type="match status" value="1"/>
</dbReference>
<dbReference type="RefSeq" id="WP_111181179.1">
    <property type="nucleotide sequence ID" value="NZ_POUD01000102.1"/>
</dbReference>
<dbReference type="Proteomes" id="UP000249304">
    <property type="component" value="Unassembled WGS sequence"/>
</dbReference>
<dbReference type="AlphaFoldDB" id="A0A2W2DYS4"/>
<evidence type="ECO:0000313" key="2">
    <source>
        <dbReference type="EMBL" id="PZG15593.1"/>
    </source>
</evidence>
<reference evidence="2 3" key="1">
    <citation type="submission" date="2018-01" db="EMBL/GenBank/DDBJ databases">
        <title>Draft genome sequence of Nonomuraea sp. KC333.</title>
        <authorList>
            <person name="Sahin N."/>
            <person name="Saygin H."/>
            <person name="Ay H."/>
        </authorList>
    </citation>
    <scope>NUCLEOTIDE SEQUENCE [LARGE SCALE GENOMIC DNA]</scope>
    <source>
        <strain evidence="2 3">KC333</strain>
    </source>
</reference>
<dbReference type="Pfam" id="PF09481">
    <property type="entry name" value="CRISPR_Cse1"/>
    <property type="match status" value="1"/>
</dbReference>
<accession>A0A2W2DYS4</accession>
<gene>
    <name evidence="2" type="primary">casA</name>
    <name evidence="2" type="ORF">C1J01_23680</name>
</gene>
<feature type="region of interest" description="Disordered" evidence="1">
    <location>
        <begin position="225"/>
        <end position="249"/>
    </location>
</feature>
<dbReference type="Gene3D" id="1.10.132.100">
    <property type="match status" value="1"/>
</dbReference>